<dbReference type="NCBIfam" id="TIGR01446">
    <property type="entry name" value="DnaD_dom"/>
    <property type="match status" value="2"/>
</dbReference>
<dbReference type="KEGG" id="ips:CfP315_0812"/>
<name>A0AA48HYS6_9FIRM</name>
<gene>
    <name evidence="3" type="ORF">CfP315_0812</name>
</gene>
<reference evidence="3" key="1">
    <citation type="journal article" date="2023" name="ISME J.">
        <title>Emergence of putative energy parasites within Clostridia revealed by genome analysis of a novel endosymbiotic clade.</title>
        <authorList>
            <person name="Takahashi K."/>
            <person name="Kuwahara H."/>
            <person name="Horikawa Y."/>
            <person name="Izawa K."/>
            <person name="Kato D."/>
            <person name="Inagaki T."/>
            <person name="Yuki M."/>
            <person name="Ohkuma M."/>
            <person name="Hongoh Y."/>
        </authorList>
    </citation>
    <scope>NUCLEOTIDE SEQUENCE</scope>
    <source>
        <strain evidence="3">CfP3-15</strain>
    </source>
</reference>
<evidence type="ECO:0000313" key="3">
    <source>
        <dbReference type="EMBL" id="BED92209.1"/>
    </source>
</evidence>
<feature type="domain" description="DnaB/C C-terminal" evidence="2">
    <location>
        <begin position="199"/>
        <end position="261"/>
    </location>
</feature>
<protein>
    <submittedName>
        <fullName evidence="3">DnaD domain protein</fullName>
    </submittedName>
</protein>
<dbReference type="PANTHER" id="PTHR37293">
    <property type="entry name" value="PHAGE REPLICATION PROTEIN-RELATED"/>
    <property type="match status" value="1"/>
</dbReference>
<dbReference type="EMBL" id="AP027924">
    <property type="protein sequence ID" value="BED92209.1"/>
    <property type="molecule type" value="Genomic_DNA"/>
</dbReference>
<accession>A0AA48HYS6</accession>
<evidence type="ECO:0000259" key="2">
    <source>
        <dbReference type="Pfam" id="PF07261"/>
    </source>
</evidence>
<dbReference type="InterPro" id="IPR006343">
    <property type="entry name" value="DnaB/C_C"/>
</dbReference>
<dbReference type="InterPro" id="IPR053162">
    <property type="entry name" value="DnaD"/>
</dbReference>
<dbReference type="SUPFAM" id="SSF158499">
    <property type="entry name" value="DnaD domain-like"/>
    <property type="match status" value="2"/>
</dbReference>
<evidence type="ECO:0000256" key="1">
    <source>
        <dbReference type="ARBA" id="ARBA00093462"/>
    </source>
</evidence>
<proteinExistence type="inferred from homology"/>
<dbReference type="InterPro" id="IPR034829">
    <property type="entry name" value="DnaD-like_sf"/>
</dbReference>
<dbReference type="PIRSF" id="PIRSF033722">
    <property type="entry name" value="DnaD_CA_C3587_prd"/>
    <property type="match status" value="1"/>
</dbReference>
<sequence length="291" mass="34025">MQCILKCDPEEVISNIKINDLKLSDSVLQLKIIILISKKYLIKIDSVFIAETLNENIESVESAILFWAKNGLFEIIYNREVICQRKNRKSSIYNSTAEDNSLFLREAENILKRQLSSADVSTFLDLKNKEHLSDSVIIMLIQYCAGLNRTNCRYIYSVGVDWAKDGINSIEKVEKKIKEIDKFGRLWRKYESIIGFEKRSPTAKEKEAVVLWFETWKYPPEIIKEAYDICVNSKGKYIFNYINKIIENWHNNKVSSLEDIAKLRIQYKSNQKSKGVSYDIKKFEEREFSVV</sequence>
<feature type="domain" description="DnaB/C C-terminal" evidence="2">
    <location>
        <begin position="105"/>
        <end position="176"/>
    </location>
</feature>
<dbReference type="AlphaFoldDB" id="A0AA48HYS6"/>
<dbReference type="Proteomes" id="UP001337580">
    <property type="component" value="Chromosome"/>
</dbReference>
<dbReference type="Gene3D" id="1.10.10.630">
    <property type="entry name" value="DnaD domain-like"/>
    <property type="match status" value="2"/>
</dbReference>
<dbReference type="Pfam" id="PF07261">
    <property type="entry name" value="DnaB_2"/>
    <property type="match status" value="2"/>
</dbReference>
<dbReference type="PANTHER" id="PTHR37293:SF5">
    <property type="entry name" value="DNA REPLICATION PROTEIN"/>
    <property type="match status" value="1"/>
</dbReference>
<dbReference type="InterPro" id="IPR017019">
    <property type="entry name" value="DNA_replication_prd_bac"/>
</dbReference>
<organism evidence="3">
    <name type="scientific">Candidatus Improbicoccus pseudotrichonymphae</name>
    <dbReference type="NCBI Taxonomy" id="3033792"/>
    <lineage>
        <taxon>Bacteria</taxon>
        <taxon>Bacillati</taxon>
        <taxon>Bacillota</taxon>
        <taxon>Clostridia</taxon>
        <taxon>Candidatus Improbicoccus</taxon>
    </lineage>
</organism>
<comment type="similarity">
    <text evidence="1">Belongs to the DnaB/DnaD family.</text>
</comment>